<proteinExistence type="predicted"/>
<feature type="compositionally biased region" description="Polar residues" evidence="1">
    <location>
        <begin position="109"/>
        <end position="118"/>
    </location>
</feature>
<gene>
    <name evidence="3" type="ORF">CLODIP_2_CD13425</name>
</gene>
<comment type="caution">
    <text evidence="3">The sequence shown here is derived from an EMBL/GenBank/DDBJ whole genome shotgun (WGS) entry which is preliminary data.</text>
</comment>
<accession>A0A8S1DE90</accession>
<evidence type="ECO:0000313" key="4">
    <source>
        <dbReference type="Proteomes" id="UP000494165"/>
    </source>
</evidence>
<name>A0A8S1DE90_9INSE</name>
<reference evidence="3 4" key="1">
    <citation type="submission" date="2020-04" db="EMBL/GenBank/DDBJ databases">
        <authorList>
            <person name="Alioto T."/>
            <person name="Alioto T."/>
            <person name="Gomez Garrido J."/>
        </authorList>
    </citation>
    <scope>NUCLEOTIDE SEQUENCE [LARGE SCALE GENOMIC DNA]</scope>
</reference>
<keyword evidence="2" id="KW-1133">Transmembrane helix</keyword>
<sequence length="246" mass="27496">MCSSLWEKAEKALESIPNPKDQLFSFAKKVATVDEKISEYLVPQVEEVSDAARSFFQRIRATEDEKWVEDAEEKVNLTAKAVSELNSCTQKVKELLDTFQSKTNMNWTRPKTSSTWRTKYTKTDNPPPDQSEPKEAWYDWLTRRLTHILEFLKDEIMPPMMVYTALPASVVVIVVTLCPPLAHAAPGVMGAFCAAVLSVFSLNKVLPALIEMLKNAQSGGGSSVSRSSIDRIKDFMSSLQQDGDGN</sequence>
<organism evidence="3 4">
    <name type="scientific">Cloeon dipterum</name>
    <dbReference type="NCBI Taxonomy" id="197152"/>
    <lineage>
        <taxon>Eukaryota</taxon>
        <taxon>Metazoa</taxon>
        <taxon>Ecdysozoa</taxon>
        <taxon>Arthropoda</taxon>
        <taxon>Hexapoda</taxon>
        <taxon>Insecta</taxon>
        <taxon>Pterygota</taxon>
        <taxon>Palaeoptera</taxon>
        <taxon>Ephemeroptera</taxon>
        <taxon>Pisciforma</taxon>
        <taxon>Baetidae</taxon>
        <taxon>Cloeon</taxon>
    </lineage>
</organism>
<evidence type="ECO:0000256" key="1">
    <source>
        <dbReference type="SAM" id="MobiDB-lite"/>
    </source>
</evidence>
<feature type="transmembrane region" description="Helical" evidence="2">
    <location>
        <begin position="188"/>
        <end position="206"/>
    </location>
</feature>
<dbReference type="Proteomes" id="UP000494165">
    <property type="component" value="Unassembled WGS sequence"/>
</dbReference>
<keyword evidence="2" id="KW-0472">Membrane</keyword>
<feature type="region of interest" description="Disordered" evidence="1">
    <location>
        <begin position="109"/>
        <end position="133"/>
    </location>
</feature>
<dbReference type="AlphaFoldDB" id="A0A8S1DE90"/>
<feature type="transmembrane region" description="Helical" evidence="2">
    <location>
        <begin position="160"/>
        <end position="182"/>
    </location>
</feature>
<protein>
    <submittedName>
        <fullName evidence="3">Uncharacterized protein</fullName>
    </submittedName>
</protein>
<keyword evidence="4" id="KW-1185">Reference proteome</keyword>
<dbReference type="EMBL" id="CADEPI010000156">
    <property type="protein sequence ID" value="CAB3378051.1"/>
    <property type="molecule type" value="Genomic_DNA"/>
</dbReference>
<evidence type="ECO:0000313" key="3">
    <source>
        <dbReference type="EMBL" id="CAB3378051.1"/>
    </source>
</evidence>
<evidence type="ECO:0000256" key="2">
    <source>
        <dbReference type="SAM" id="Phobius"/>
    </source>
</evidence>
<keyword evidence="2" id="KW-0812">Transmembrane</keyword>